<evidence type="ECO:0000313" key="3">
    <source>
        <dbReference type="Proteomes" id="UP000095209"/>
    </source>
</evidence>
<dbReference type="Pfam" id="PF01706">
    <property type="entry name" value="FliG_C"/>
    <property type="match status" value="1"/>
</dbReference>
<comment type="caution">
    <text evidence="2">The sequence shown here is derived from an EMBL/GenBank/DDBJ whole genome shotgun (WGS) entry which is preliminary data.</text>
</comment>
<dbReference type="Gene3D" id="1.10.220.30">
    <property type="match status" value="1"/>
</dbReference>
<keyword evidence="3" id="KW-1185">Reference proteome</keyword>
<name>A0A1E5LEQ9_9BACI</name>
<dbReference type="RefSeq" id="WP_069717411.1">
    <property type="nucleotide sequence ID" value="NZ_MJEH01000025.1"/>
</dbReference>
<dbReference type="AlphaFoldDB" id="A0A1E5LEQ9"/>
<dbReference type="SUPFAM" id="SSF48029">
    <property type="entry name" value="FliG"/>
    <property type="match status" value="1"/>
</dbReference>
<dbReference type="InterPro" id="IPR011002">
    <property type="entry name" value="FliG_a-hlx"/>
</dbReference>
<sequence length="272" mass="31994">MGDKMLSREEIDALLMNKNGVEPNEVPDYHEVPEYIEEQLMSLATEKISTYTDSLLVVISNRLLSKIETENIESFQEWQLVLQIDVIRTMALILTGYEPTIKKVNELLSLKNTYTYSNVDWEKRLQLLIQFVSRLSDKVWEGIHKQGSELSTSSLWLYTYLQQERRTIESLHRIAPRDFQVLLRAFLQRYHLSALAILTKNCPHEIRQFVYHNLSSRLRQQLVQEEVIVKEHSENIYDSFKMKLIKLVISLEAKGDIIFLHAPFVNKKNRIE</sequence>
<dbReference type="InterPro" id="IPR023087">
    <property type="entry name" value="Flg_Motor_Flig_C"/>
</dbReference>
<gene>
    <name evidence="2" type="ORF">BFG57_15200</name>
</gene>
<dbReference type="EMBL" id="MJEH01000025">
    <property type="protein sequence ID" value="OEH92557.1"/>
    <property type="molecule type" value="Genomic_DNA"/>
</dbReference>
<evidence type="ECO:0000259" key="1">
    <source>
        <dbReference type="Pfam" id="PF01706"/>
    </source>
</evidence>
<dbReference type="STRING" id="1305675.BFG57_15200"/>
<organism evidence="2 3">
    <name type="scientific">Bacillus solimangrovi</name>
    <dbReference type="NCBI Taxonomy" id="1305675"/>
    <lineage>
        <taxon>Bacteria</taxon>
        <taxon>Bacillati</taxon>
        <taxon>Bacillota</taxon>
        <taxon>Bacilli</taxon>
        <taxon>Bacillales</taxon>
        <taxon>Bacillaceae</taxon>
        <taxon>Bacillus</taxon>
    </lineage>
</organism>
<evidence type="ECO:0000313" key="2">
    <source>
        <dbReference type="EMBL" id="OEH92557.1"/>
    </source>
</evidence>
<dbReference type="Proteomes" id="UP000095209">
    <property type="component" value="Unassembled WGS sequence"/>
</dbReference>
<reference evidence="2 3" key="1">
    <citation type="submission" date="2016-08" db="EMBL/GenBank/DDBJ databases">
        <title>Genome of Bacillus solimangrovi GH2-4.</title>
        <authorList>
            <person name="Lim S."/>
            <person name="Kim B.-C."/>
        </authorList>
    </citation>
    <scope>NUCLEOTIDE SEQUENCE [LARGE SCALE GENOMIC DNA]</scope>
    <source>
        <strain evidence="2 3">GH2-4</strain>
    </source>
</reference>
<feature type="domain" description="Flagellar motor switch protein FliG C-terminal" evidence="1">
    <location>
        <begin position="157"/>
        <end position="258"/>
    </location>
</feature>
<proteinExistence type="predicted"/>
<protein>
    <recommendedName>
        <fullName evidence="1">Flagellar motor switch protein FliG C-terminal domain-containing protein</fullName>
    </recommendedName>
</protein>
<accession>A0A1E5LEQ9</accession>